<accession>R7YJV5</accession>
<name>R7YJV5_CONA1</name>
<dbReference type="PANTHER" id="PTHR42041:SF1">
    <property type="entry name" value="DNA ENDONUCLEASE ACTIVATOR CTP1 C-TERMINAL DOMAIN-CONTAINING PROTEIN"/>
    <property type="match status" value="1"/>
</dbReference>
<evidence type="ECO:0000313" key="4">
    <source>
        <dbReference type="Proteomes" id="UP000016924"/>
    </source>
</evidence>
<dbReference type="RefSeq" id="XP_007777492.1">
    <property type="nucleotide sequence ID" value="XM_007779302.1"/>
</dbReference>
<dbReference type="PANTHER" id="PTHR42041">
    <property type="entry name" value="DNA ENDONUCLEASE ACTIVATOR CTP1 C-TERMINAL DOMAIN-CONTAINING PROTEIN"/>
    <property type="match status" value="1"/>
</dbReference>
<dbReference type="HOGENOM" id="CLU_014569_1_0_1"/>
<dbReference type="GeneID" id="19898706"/>
<proteinExistence type="predicted"/>
<dbReference type="Proteomes" id="UP000016924">
    <property type="component" value="Unassembled WGS sequence"/>
</dbReference>
<sequence>MDPPVLFPASPGMPLFPLSPERINGTRPPYSSNKDLPPLPQSPSLPNLSDDVFGGSHDFSTSPFRLLRSHTRNGSDANVQGMVARFNSLEIRDHREGSKRDEIAFKRAEMARDMAQSSLVKCEAERDALKLEAANRKEEGRKLKKELEESRERERKVGKRSEVVMEEYQREKESFARAQALYEKENKRSRKEAFKCSSALVKMQEELKATRTSLRITQSGFETEKSKSAKREQETFTAQYQLVAVQEELAKARAQIKIVEEERDALKTSLKEEEVARIAAEGRIALPVSTKDEEDEFDSPRKSPRKQPRVDPDTDNKENMLPTRAVELKAMQQELDLERRKRERAEMQVDFMKMECQFLCCSCRVAEQHGVQYTHDQSLAKEVEEIKTALCHNLTPPSSHHEDDEMVDAIDGTTNKPDSISVADERSPTPPASPKEEMEETTGAATEIAFSPTSGTFQRIPPTPQATEPAAPPAAPQPFTEITWNQAPPATHDDEKTPLKAKKPRPLFETLPSTDSNKENHIPTASPPTSPPTLCTSPADPTTTPPPSHTAFPHTPLYRELALPPTTIPIHFSPAPPRTLPGTPSTIAQQPSSRELPFDREAALEAIRQRRGRARSLANGQATPMRGLVVGVRGERRDCSAPALRGGWGGS</sequence>
<dbReference type="OMA" id="CSCRIAE"/>
<reference evidence="4" key="1">
    <citation type="submission" date="2012-06" db="EMBL/GenBank/DDBJ databases">
        <title>The genome sequence of Coniosporium apollinis CBS 100218.</title>
        <authorList>
            <consortium name="The Broad Institute Genome Sequencing Platform"/>
            <person name="Cuomo C."/>
            <person name="Gorbushina A."/>
            <person name="Noack S."/>
            <person name="Walker B."/>
            <person name="Young S.K."/>
            <person name="Zeng Q."/>
            <person name="Gargeya S."/>
            <person name="Fitzgerald M."/>
            <person name="Haas B."/>
            <person name="Abouelleil A."/>
            <person name="Alvarado L."/>
            <person name="Arachchi H.M."/>
            <person name="Berlin A.M."/>
            <person name="Chapman S.B."/>
            <person name="Goldberg J."/>
            <person name="Griggs A."/>
            <person name="Gujja S."/>
            <person name="Hansen M."/>
            <person name="Howarth C."/>
            <person name="Imamovic A."/>
            <person name="Larimer J."/>
            <person name="McCowan C."/>
            <person name="Montmayeur A."/>
            <person name="Murphy C."/>
            <person name="Neiman D."/>
            <person name="Pearson M."/>
            <person name="Priest M."/>
            <person name="Roberts A."/>
            <person name="Saif S."/>
            <person name="Shea T."/>
            <person name="Sisk P."/>
            <person name="Sykes S."/>
            <person name="Wortman J."/>
            <person name="Nusbaum C."/>
            <person name="Birren B."/>
        </authorList>
    </citation>
    <scope>NUCLEOTIDE SEQUENCE [LARGE SCALE GENOMIC DNA]</scope>
    <source>
        <strain evidence="4">CBS 100218</strain>
    </source>
</reference>
<dbReference type="AlphaFoldDB" id="R7YJV5"/>
<protein>
    <submittedName>
        <fullName evidence="3">Uncharacterized protein</fullName>
    </submittedName>
</protein>
<evidence type="ECO:0000256" key="1">
    <source>
        <dbReference type="SAM" id="Coils"/>
    </source>
</evidence>
<feature type="region of interest" description="Disordered" evidence="2">
    <location>
        <begin position="287"/>
        <end position="320"/>
    </location>
</feature>
<evidence type="ECO:0000256" key="2">
    <source>
        <dbReference type="SAM" id="MobiDB-lite"/>
    </source>
</evidence>
<feature type="region of interest" description="Disordered" evidence="2">
    <location>
        <begin position="134"/>
        <end position="160"/>
    </location>
</feature>
<feature type="region of interest" description="Disordered" evidence="2">
    <location>
        <begin position="409"/>
        <end position="440"/>
    </location>
</feature>
<organism evidence="3 4">
    <name type="scientific">Coniosporium apollinis (strain CBS 100218)</name>
    <name type="common">Rock-inhabiting black yeast</name>
    <dbReference type="NCBI Taxonomy" id="1168221"/>
    <lineage>
        <taxon>Eukaryota</taxon>
        <taxon>Fungi</taxon>
        <taxon>Dikarya</taxon>
        <taxon>Ascomycota</taxon>
        <taxon>Pezizomycotina</taxon>
        <taxon>Dothideomycetes</taxon>
        <taxon>Dothideomycetes incertae sedis</taxon>
        <taxon>Coniosporium</taxon>
    </lineage>
</organism>
<dbReference type="eggNOG" id="ENOG502RY7V">
    <property type="taxonomic scope" value="Eukaryota"/>
</dbReference>
<feature type="coiled-coil region" evidence="1">
    <location>
        <begin position="328"/>
        <end position="355"/>
    </location>
</feature>
<dbReference type="OrthoDB" id="4495335at2759"/>
<feature type="region of interest" description="Disordered" evidence="2">
    <location>
        <begin position="1"/>
        <end position="56"/>
    </location>
</feature>
<keyword evidence="4" id="KW-1185">Reference proteome</keyword>
<feature type="compositionally biased region" description="Basic and acidic residues" evidence="2">
    <location>
        <begin position="308"/>
        <end position="318"/>
    </location>
</feature>
<feature type="compositionally biased region" description="Low complexity" evidence="2">
    <location>
        <begin position="532"/>
        <end position="542"/>
    </location>
</feature>
<keyword evidence="1" id="KW-0175">Coiled coil</keyword>
<feature type="region of interest" description="Disordered" evidence="2">
    <location>
        <begin position="453"/>
        <end position="598"/>
    </location>
</feature>
<feature type="coiled-coil region" evidence="1">
    <location>
        <begin position="242"/>
        <end position="276"/>
    </location>
</feature>
<feature type="compositionally biased region" description="Polar residues" evidence="2">
    <location>
        <begin position="582"/>
        <end position="593"/>
    </location>
</feature>
<gene>
    <name evidence="3" type="ORF">W97_01395</name>
</gene>
<evidence type="ECO:0000313" key="3">
    <source>
        <dbReference type="EMBL" id="EON62175.1"/>
    </source>
</evidence>
<dbReference type="EMBL" id="JH767558">
    <property type="protein sequence ID" value="EON62175.1"/>
    <property type="molecule type" value="Genomic_DNA"/>
</dbReference>